<sequence length="36" mass="4004">MRVRGVEAGQHESVVRDEAAQLPRQLVHRGGLARHS</sequence>
<dbReference type="Proteomes" id="UP000195880">
    <property type="component" value="Chromosome"/>
</dbReference>
<evidence type="ECO:0000256" key="1">
    <source>
        <dbReference type="SAM" id="MobiDB-lite"/>
    </source>
</evidence>
<evidence type="ECO:0000313" key="3">
    <source>
        <dbReference type="Proteomes" id="UP000195880"/>
    </source>
</evidence>
<dbReference type="KEGG" id="salf:SMD44_08962"/>
<protein>
    <submittedName>
        <fullName evidence="2">Uncharacterized protein</fullName>
    </submittedName>
</protein>
<keyword evidence="3" id="KW-1185">Reference proteome</keyword>
<proteinExistence type="predicted"/>
<dbReference type="EMBL" id="CP021748">
    <property type="protein sequence ID" value="ARX89475.1"/>
    <property type="molecule type" value="Genomic_DNA"/>
</dbReference>
<feature type="region of interest" description="Disordered" evidence="1">
    <location>
        <begin position="1"/>
        <end position="36"/>
    </location>
</feature>
<gene>
    <name evidence="2" type="ORF">SMD44_08962</name>
</gene>
<reference evidence="2 3" key="1">
    <citation type="submission" date="2017-05" db="EMBL/GenBank/DDBJ databases">
        <title>Streptomyces alboflavus Genome sequencing and assembly.</title>
        <authorList>
            <person name="Wang Y."/>
            <person name="Du B."/>
            <person name="Ding Y."/>
            <person name="Liu H."/>
            <person name="Hou Q."/>
            <person name="Liu K."/>
            <person name="Wang C."/>
            <person name="Yao L."/>
        </authorList>
    </citation>
    <scope>NUCLEOTIDE SEQUENCE [LARGE SCALE GENOMIC DNA]</scope>
    <source>
        <strain evidence="2 3">MDJK44</strain>
    </source>
</reference>
<dbReference type="AlphaFoldDB" id="A0A1Z1WSR6"/>
<evidence type="ECO:0000313" key="2">
    <source>
        <dbReference type="EMBL" id="ARX89475.1"/>
    </source>
</evidence>
<accession>A0A1Z1WSR6</accession>
<name>A0A1Z1WSR6_9ACTN</name>
<organism evidence="2 3">
    <name type="scientific">Streptomyces alboflavus</name>
    <dbReference type="NCBI Taxonomy" id="67267"/>
    <lineage>
        <taxon>Bacteria</taxon>
        <taxon>Bacillati</taxon>
        <taxon>Actinomycetota</taxon>
        <taxon>Actinomycetes</taxon>
        <taxon>Kitasatosporales</taxon>
        <taxon>Streptomycetaceae</taxon>
        <taxon>Streptomyces</taxon>
    </lineage>
</organism>
<feature type="compositionally biased region" description="Basic and acidic residues" evidence="1">
    <location>
        <begin position="9"/>
        <end position="19"/>
    </location>
</feature>